<evidence type="ECO:0000256" key="5">
    <source>
        <dbReference type="ARBA" id="ARBA00011245"/>
    </source>
</evidence>
<feature type="domain" description="Mur ligase central" evidence="19">
    <location>
        <begin position="87"/>
        <end position="316"/>
    </location>
</feature>
<evidence type="ECO:0000256" key="17">
    <source>
        <dbReference type="ARBA" id="ARBA00049161"/>
    </source>
</evidence>
<dbReference type="SUPFAM" id="SSF53623">
    <property type="entry name" value="MurD-like peptide ligases, catalytic domain"/>
    <property type="match status" value="1"/>
</dbReference>
<dbReference type="NCBIfam" id="NF047860">
    <property type="entry name" value="Tet-DihydfolSynFolCMyb"/>
    <property type="match status" value="1"/>
</dbReference>
<dbReference type="EC" id="6.3.2.17" evidence="7"/>
<evidence type="ECO:0000256" key="2">
    <source>
        <dbReference type="ARBA" id="ARBA00004799"/>
    </source>
</evidence>
<evidence type="ECO:0000256" key="4">
    <source>
        <dbReference type="ARBA" id="ARBA00008276"/>
    </source>
</evidence>
<evidence type="ECO:0000256" key="7">
    <source>
        <dbReference type="ARBA" id="ARBA00013025"/>
    </source>
</evidence>
<comment type="caution">
    <text evidence="20">The sequence shown here is derived from an EMBL/GenBank/DDBJ whole genome shotgun (WGS) entry which is preliminary data.</text>
</comment>
<evidence type="ECO:0000256" key="1">
    <source>
        <dbReference type="ARBA" id="ARBA00001946"/>
    </source>
</evidence>
<evidence type="ECO:0000313" key="20">
    <source>
        <dbReference type="EMBL" id="PXY27506.1"/>
    </source>
</evidence>
<dbReference type="EC" id="6.3.2.12" evidence="6"/>
<keyword evidence="13" id="KW-0460">Magnesium</keyword>
<proteinExistence type="inferred from homology"/>
<dbReference type="InterPro" id="IPR004101">
    <property type="entry name" value="Mur_ligase_C"/>
</dbReference>
<feature type="domain" description="Mur ligase C-terminal" evidence="18">
    <location>
        <begin position="345"/>
        <end position="459"/>
    </location>
</feature>
<evidence type="ECO:0000256" key="15">
    <source>
        <dbReference type="ARBA" id="ARBA00030592"/>
    </source>
</evidence>
<accession>A0A2V4B035</accession>
<keyword evidence="11" id="KW-0547">Nucleotide-binding</keyword>
<gene>
    <name evidence="20" type="ORF">BAY60_13915</name>
</gene>
<comment type="cofactor">
    <cofactor evidence="1">
        <name>Mg(2+)</name>
        <dbReference type="ChEBI" id="CHEBI:18420"/>
    </cofactor>
</comment>
<sequence>MSSDDQEFPPELSEGDNFIAGPLPDEPEPEPVDEAAIAEQARYELRVVEAELDERWPETKIAPSLTRISALANLLGDPQKTYPVLHVAGTNGKSSTARMIEALLTRMGLRVGRYTSPHLQLVTERISIDGAPISAEKYVDTYRDIAPFVTMVDNAAGPDEPRMSKFEVLTGMAFAAFADAPVEVAVLETGMGGSWDATNVADGQVAVITPIGLDHVEYLGGDLTSIAGEKAGIIKPGAVAILAEQEPEVERVLLERAVEVDATVARAGSEFGVLDRTIAVGGQLLRLQGLGGVYDEVFLPLHGAHQAANAALALATVEAFFGAGKDRQLVQDAVREAFAEIVTPGRLERVRAAPAVLLDAAHNPHGAAALARTIDEEFAFRRLAAVVGVLRDKDARGILEALEPVVSEVVVTSSHSPRAMPVAELAELATLVFGEERVTVEPVLDTAIETAVALVEQPDDPEEPLAGGGVLITGSVVTAGEARTLFGKEPA</sequence>
<evidence type="ECO:0000256" key="13">
    <source>
        <dbReference type="ARBA" id="ARBA00022842"/>
    </source>
</evidence>
<comment type="catalytic activity">
    <reaction evidence="17">
        <text>7,8-dihydropteroate + L-glutamate + ATP = 7,8-dihydrofolate + ADP + phosphate + H(+)</text>
        <dbReference type="Rhea" id="RHEA:23584"/>
        <dbReference type="ChEBI" id="CHEBI:15378"/>
        <dbReference type="ChEBI" id="CHEBI:17839"/>
        <dbReference type="ChEBI" id="CHEBI:29985"/>
        <dbReference type="ChEBI" id="CHEBI:30616"/>
        <dbReference type="ChEBI" id="CHEBI:43474"/>
        <dbReference type="ChEBI" id="CHEBI:57451"/>
        <dbReference type="ChEBI" id="CHEBI:456216"/>
        <dbReference type="EC" id="6.3.2.12"/>
    </reaction>
</comment>
<keyword evidence="21" id="KW-1185">Reference proteome</keyword>
<dbReference type="OrthoDB" id="9809356at2"/>
<comment type="similarity">
    <text evidence="4">Belongs to the folylpolyglutamate synthase family.</text>
</comment>
<dbReference type="InterPro" id="IPR013221">
    <property type="entry name" value="Mur_ligase_cen"/>
</dbReference>
<dbReference type="RefSeq" id="WP_112281510.1">
    <property type="nucleotide sequence ID" value="NZ_MASW01000002.1"/>
</dbReference>
<evidence type="ECO:0000256" key="8">
    <source>
        <dbReference type="ARBA" id="ARBA00019357"/>
    </source>
</evidence>
<keyword evidence="14" id="KW-0289">Folate biosynthesis</keyword>
<dbReference type="SUPFAM" id="SSF53244">
    <property type="entry name" value="MurD-like peptide ligases, peptide-binding domain"/>
    <property type="match status" value="1"/>
</dbReference>
<evidence type="ECO:0000259" key="18">
    <source>
        <dbReference type="Pfam" id="PF02875"/>
    </source>
</evidence>
<dbReference type="GO" id="GO:0046872">
    <property type="term" value="F:metal ion binding"/>
    <property type="evidence" value="ECO:0007669"/>
    <property type="project" value="UniProtKB-KW"/>
</dbReference>
<dbReference type="NCBIfam" id="TIGR01499">
    <property type="entry name" value="folC"/>
    <property type="match status" value="1"/>
</dbReference>
<organism evidence="20 21">
    <name type="scientific">Prauserella muralis</name>
    <dbReference type="NCBI Taxonomy" id="588067"/>
    <lineage>
        <taxon>Bacteria</taxon>
        <taxon>Bacillati</taxon>
        <taxon>Actinomycetota</taxon>
        <taxon>Actinomycetes</taxon>
        <taxon>Pseudonocardiales</taxon>
        <taxon>Pseudonocardiaceae</taxon>
        <taxon>Prauserella</taxon>
    </lineage>
</organism>
<comment type="subunit">
    <text evidence="5">Monomer.</text>
</comment>
<evidence type="ECO:0000256" key="6">
    <source>
        <dbReference type="ARBA" id="ARBA00013023"/>
    </source>
</evidence>
<dbReference type="Proteomes" id="UP000249915">
    <property type="component" value="Unassembled WGS sequence"/>
</dbReference>
<dbReference type="GO" id="GO:0008841">
    <property type="term" value="F:dihydrofolate synthase activity"/>
    <property type="evidence" value="ECO:0007669"/>
    <property type="project" value="UniProtKB-EC"/>
</dbReference>
<name>A0A2V4B035_9PSEU</name>
<dbReference type="EMBL" id="MASW01000002">
    <property type="protein sequence ID" value="PXY27506.1"/>
    <property type="molecule type" value="Genomic_DNA"/>
</dbReference>
<evidence type="ECO:0000256" key="10">
    <source>
        <dbReference type="ARBA" id="ARBA00022723"/>
    </source>
</evidence>
<evidence type="ECO:0000256" key="9">
    <source>
        <dbReference type="ARBA" id="ARBA00022598"/>
    </source>
</evidence>
<dbReference type="AlphaFoldDB" id="A0A2V4B035"/>
<comment type="pathway">
    <text evidence="2">Cofactor biosynthesis; tetrahydrofolate biosynthesis; 7,8-dihydrofolate from 2-amino-4-hydroxy-6-hydroxymethyl-7,8-dihydropteridine diphosphate and 4-aminobenzoate: step 2/2.</text>
</comment>
<evidence type="ECO:0000256" key="12">
    <source>
        <dbReference type="ARBA" id="ARBA00022840"/>
    </source>
</evidence>
<evidence type="ECO:0000256" key="16">
    <source>
        <dbReference type="ARBA" id="ARBA00047493"/>
    </source>
</evidence>
<dbReference type="Pfam" id="PF08245">
    <property type="entry name" value="Mur_ligase_M"/>
    <property type="match status" value="1"/>
</dbReference>
<dbReference type="GO" id="GO:0046656">
    <property type="term" value="P:folic acid biosynthetic process"/>
    <property type="evidence" value="ECO:0007669"/>
    <property type="project" value="UniProtKB-KW"/>
</dbReference>
<evidence type="ECO:0000256" key="3">
    <source>
        <dbReference type="ARBA" id="ARBA00005150"/>
    </source>
</evidence>
<evidence type="ECO:0000259" key="19">
    <source>
        <dbReference type="Pfam" id="PF08245"/>
    </source>
</evidence>
<dbReference type="FunFam" id="3.40.1190.10:FF:000004">
    <property type="entry name" value="Dihydrofolate synthase/folylpolyglutamate synthase"/>
    <property type="match status" value="1"/>
</dbReference>
<evidence type="ECO:0000256" key="11">
    <source>
        <dbReference type="ARBA" id="ARBA00022741"/>
    </source>
</evidence>
<protein>
    <recommendedName>
        <fullName evidence="8">Dihydrofolate synthase/folylpolyglutamate synthase</fullName>
        <ecNumber evidence="6">6.3.2.12</ecNumber>
        <ecNumber evidence="7">6.3.2.17</ecNumber>
    </recommendedName>
    <alternativeName>
        <fullName evidence="15">Tetrahydrofolylpolyglutamate synthase</fullName>
    </alternativeName>
</protein>
<dbReference type="GO" id="GO:0005737">
    <property type="term" value="C:cytoplasm"/>
    <property type="evidence" value="ECO:0007669"/>
    <property type="project" value="TreeGrafter"/>
</dbReference>
<keyword evidence="10" id="KW-0479">Metal-binding</keyword>
<dbReference type="Gene3D" id="3.40.1190.10">
    <property type="entry name" value="Mur-like, catalytic domain"/>
    <property type="match status" value="1"/>
</dbReference>
<dbReference type="Pfam" id="PF02875">
    <property type="entry name" value="Mur_ligase_C"/>
    <property type="match status" value="1"/>
</dbReference>
<dbReference type="PANTHER" id="PTHR11136">
    <property type="entry name" value="FOLYLPOLYGLUTAMATE SYNTHASE-RELATED"/>
    <property type="match status" value="1"/>
</dbReference>
<dbReference type="Gene3D" id="3.90.190.20">
    <property type="entry name" value="Mur ligase, C-terminal domain"/>
    <property type="match status" value="1"/>
</dbReference>
<dbReference type="GO" id="GO:0004326">
    <property type="term" value="F:tetrahydrofolylpolyglutamate synthase activity"/>
    <property type="evidence" value="ECO:0007669"/>
    <property type="project" value="UniProtKB-EC"/>
</dbReference>
<dbReference type="PANTHER" id="PTHR11136:SF0">
    <property type="entry name" value="DIHYDROFOLATE SYNTHETASE-RELATED"/>
    <property type="match status" value="1"/>
</dbReference>
<reference evidence="20 21" key="1">
    <citation type="submission" date="2016-07" db="EMBL/GenBank/DDBJ databases">
        <title>Draft genome sequence of Prauserella muralis DSM 45305, isolated from a mould-covered wall in an indoor environment.</title>
        <authorList>
            <person name="Ruckert C."/>
            <person name="Albersmeier A."/>
            <person name="Jiang C.-L."/>
            <person name="Jiang Y."/>
            <person name="Kalinowski J."/>
            <person name="Schneider O."/>
            <person name="Winkler A."/>
            <person name="Zotchev S.B."/>
        </authorList>
    </citation>
    <scope>NUCLEOTIDE SEQUENCE [LARGE SCALE GENOMIC DNA]</scope>
    <source>
        <strain evidence="20 21">DSM 45305</strain>
    </source>
</reference>
<keyword evidence="9" id="KW-0436">Ligase</keyword>
<dbReference type="GO" id="GO:0005524">
    <property type="term" value="F:ATP binding"/>
    <property type="evidence" value="ECO:0007669"/>
    <property type="project" value="UniProtKB-KW"/>
</dbReference>
<comment type="catalytic activity">
    <reaction evidence="16">
        <text>(6S)-5,6,7,8-tetrahydrofolyl-(gamma-L-Glu)(n) + L-glutamate + ATP = (6S)-5,6,7,8-tetrahydrofolyl-(gamma-L-Glu)(n+1) + ADP + phosphate + H(+)</text>
        <dbReference type="Rhea" id="RHEA:10580"/>
        <dbReference type="Rhea" id="RHEA-COMP:14738"/>
        <dbReference type="Rhea" id="RHEA-COMP:14740"/>
        <dbReference type="ChEBI" id="CHEBI:15378"/>
        <dbReference type="ChEBI" id="CHEBI:29985"/>
        <dbReference type="ChEBI" id="CHEBI:30616"/>
        <dbReference type="ChEBI" id="CHEBI:43474"/>
        <dbReference type="ChEBI" id="CHEBI:141005"/>
        <dbReference type="ChEBI" id="CHEBI:456216"/>
        <dbReference type="EC" id="6.3.2.17"/>
    </reaction>
</comment>
<comment type="pathway">
    <text evidence="3">Cofactor biosynthesis; tetrahydrofolylpolyglutamate biosynthesis.</text>
</comment>
<evidence type="ECO:0000256" key="14">
    <source>
        <dbReference type="ARBA" id="ARBA00022909"/>
    </source>
</evidence>
<dbReference type="InterPro" id="IPR001645">
    <property type="entry name" value="Folylpolyglutamate_synth"/>
</dbReference>
<dbReference type="InterPro" id="IPR036565">
    <property type="entry name" value="Mur-like_cat_sf"/>
</dbReference>
<dbReference type="InterPro" id="IPR036615">
    <property type="entry name" value="Mur_ligase_C_dom_sf"/>
</dbReference>
<keyword evidence="12" id="KW-0067">ATP-binding</keyword>
<evidence type="ECO:0000313" key="21">
    <source>
        <dbReference type="Proteomes" id="UP000249915"/>
    </source>
</evidence>